<accession>A0A8T4C673</accession>
<protein>
    <recommendedName>
        <fullName evidence="4">Large ribosomal subunit protein uL13</fullName>
    </recommendedName>
</protein>
<evidence type="ECO:0000256" key="4">
    <source>
        <dbReference type="HAMAP-Rule" id="MF_01366"/>
    </source>
</evidence>
<dbReference type="InterPro" id="IPR005755">
    <property type="entry name" value="Ribosomal_uL13_euk/arc"/>
</dbReference>
<gene>
    <name evidence="5" type="primary">rplM</name>
    <name evidence="4" type="synonym">rpl13</name>
    <name evidence="5" type="ORF">FJY86_00500</name>
</gene>
<comment type="function">
    <text evidence="4">This protein is one of the early assembly proteins of the 50S ribosomal subunit, although it is not seen to bind rRNA by itself. It is important during the early stages of 50S assembly.</text>
</comment>
<dbReference type="GO" id="GO:0003729">
    <property type="term" value="F:mRNA binding"/>
    <property type="evidence" value="ECO:0007669"/>
    <property type="project" value="TreeGrafter"/>
</dbReference>
<evidence type="ECO:0000256" key="1">
    <source>
        <dbReference type="ARBA" id="ARBA00006227"/>
    </source>
</evidence>
<dbReference type="EMBL" id="VGJJ01000002">
    <property type="protein sequence ID" value="MBM3281807.1"/>
    <property type="molecule type" value="Genomic_DNA"/>
</dbReference>
<dbReference type="InterPro" id="IPR005822">
    <property type="entry name" value="Ribosomal_uL13"/>
</dbReference>
<dbReference type="GO" id="GO:0003735">
    <property type="term" value="F:structural constituent of ribosome"/>
    <property type="evidence" value="ECO:0007669"/>
    <property type="project" value="UniProtKB-UniRule"/>
</dbReference>
<dbReference type="PANTHER" id="PTHR11545">
    <property type="entry name" value="RIBOSOMAL PROTEIN L13"/>
    <property type="match status" value="1"/>
</dbReference>
<dbReference type="CDD" id="cd00392">
    <property type="entry name" value="Ribosomal_L13"/>
    <property type="match status" value="1"/>
</dbReference>
<dbReference type="PANTHER" id="PTHR11545:SF3">
    <property type="entry name" value="LARGE RIBOSOMAL SUBUNIT PROTEIN UL13"/>
    <property type="match status" value="1"/>
</dbReference>
<proteinExistence type="inferred from homology"/>
<dbReference type="Proteomes" id="UP000774699">
    <property type="component" value="Unassembled WGS sequence"/>
</dbReference>
<dbReference type="SUPFAM" id="SSF52161">
    <property type="entry name" value="Ribosomal protein L13"/>
    <property type="match status" value="1"/>
</dbReference>
<dbReference type="Pfam" id="PF00572">
    <property type="entry name" value="Ribosomal_L13"/>
    <property type="match status" value="1"/>
</dbReference>
<keyword evidence="3 4" id="KW-0687">Ribonucleoprotein</keyword>
<name>A0A8T4C673_9ARCH</name>
<evidence type="ECO:0000313" key="5">
    <source>
        <dbReference type="EMBL" id="MBM3281807.1"/>
    </source>
</evidence>
<dbReference type="Gene3D" id="3.90.1180.10">
    <property type="entry name" value="Ribosomal protein L13"/>
    <property type="match status" value="1"/>
</dbReference>
<comment type="similarity">
    <text evidence="1 4">Belongs to the universal ribosomal protein uL13 family.</text>
</comment>
<dbReference type="HAMAP" id="MF_01366">
    <property type="entry name" value="Ribosomal_uL13"/>
    <property type="match status" value="1"/>
</dbReference>
<dbReference type="GO" id="GO:0017148">
    <property type="term" value="P:negative regulation of translation"/>
    <property type="evidence" value="ECO:0007669"/>
    <property type="project" value="TreeGrafter"/>
</dbReference>
<evidence type="ECO:0000313" key="6">
    <source>
        <dbReference type="Proteomes" id="UP000774699"/>
    </source>
</evidence>
<organism evidence="5 6">
    <name type="scientific">Candidatus Iainarchaeum sp</name>
    <dbReference type="NCBI Taxonomy" id="3101447"/>
    <lineage>
        <taxon>Archaea</taxon>
        <taxon>Candidatus Iainarchaeota</taxon>
        <taxon>Candidatus Iainarchaeia</taxon>
        <taxon>Candidatus Iainarchaeales</taxon>
        <taxon>Candidatus Iainarchaeaceae</taxon>
        <taxon>Candidatus Iainarchaeum</taxon>
    </lineage>
</organism>
<comment type="subunit">
    <text evidence="4">Part of the 50S ribosomal subunit.</text>
</comment>
<keyword evidence="2 4" id="KW-0689">Ribosomal protein</keyword>
<dbReference type="GO" id="GO:0006412">
    <property type="term" value="P:translation"/>
    <property type="evidence" value="ECO:0007669"/>
    <property type="project" value="UniProtKB-UniRule"/>
</dbReference>
<dbReference type="AlphaFoldDB" id="A0A8T4C673"/>
<evidence type="ECO:0000256" key="3">
    <source>
        <dbReference type="ARBA" id="ARBA00023274"/>
    </source>
</evidence>
<dbReference type="PIRSF" id="PIRSF002181">
    <property type="entry name" value="Ribosomal_L13"/>
    <property type="match status" value="1"/>
</dbReference>
<dbReference type="InterPro" id="IPR036899">
    <property type="entry name" value="Ribosomal_uL13_sf"/>
</dbReference>
<comment type="caution">
    <text evidence="5">The sequence shown here is derived from an EMBL/GenBank/DDBJ whole genome shotgun (WGS) entry which is preliminary data.</text>
</comment>
<dbReference type="GO" id="GO:0022625">
    <property type="term" value="C:cytosolic large ribosomal subunit"/>
    <property type="evidence" value="ECO:0007669"/>
    <property type="project" value="UniProtKB-UniRule"/>
</dbReference>
<reference evidence="5" key="1">
    <citation type="submission" date="2019-03" db="EMBL/GenBank/DDBJ databases">
        <title>Lake Tanganyika Metagenome-Assembled Genomes (MAGs).</title>
        <authorList>
            <person name="Tran P."/>
        </authorList>
    </citation>
    <scope>NUCLEOTIDE SEQUENCE</scope>
    <source>
        <strain evidence="5">M_DeepCast_50m_m2_156</strain>
    </source>
</reference>
<dbReference type="InterPro" id="IPR005823">
    <property type="entry name" value="Ribosomal_uL13_bac-type"/>
</dbReference>
<evidence type="ECO:0000256" key="2">
    <source>
        <dbReference type="ARBA" id="ARBA00022980"/>
    </source>
</evidence>
<dbReference type="NCBIfam" id="TIGR01077">
    <property type="entry name" value="L13_A_E"/>
    <property type="match status" value="1"/>
</dbReference>
<sequence>MTAKKETTKTRSTSKAPARETKYVDANNMIVGRLASLVAGELLRGESVVVINTEKAVFTGNPVVLQKLWQTRLDLRPRGNPETGPRFSRVPDRIVREVIEGMVPHRTQRGVEAMRRLKTFIGKPAQYEGKTFKGMNEAQNTKTKGTTTVLKLANALGYNEIKE</sequence>